<feature type="transmembrane region" description="Helical" evidence="3">
    <location>
        <begin position="35"/>
        <end position="56"/>
    </location>
</feature>
<keyword evidence="3" id="KW-1133">Transmembrane helix</keyword>
<proteinExistence type="predicted"/>
<reference evidence="5" key="1">
    <citation type="submission" date="2017-09" db="EMBL/GenBank/DDBJ databases">
        <title>Depth-based differentiation of microbial function through sediment-hosted aquifers and enrichment of novel symbionts in the deep terrestrial subsurface.</title>
        <authorList>
            <person name="Probst A.J."/>
            <person name="Ladd B."/>
            <person name="Jarett J.K."/>
            <person name="Geller-Mcgrath D.E."/>
            <person name="Sieber C.M.K."/>
            <person name="Emerson J.B."/>
            <person name="Anantharaman K."/>
            <person name="Thomas B.C."/>
            <person name="Malmstrom R."/>
            <person name="Stieglmeier M."/>
            <person name="Klingl A."/>
            <person name="Woyke T."/>
            <person name="Ryan C.M."/>
            <person name="Banfield J.F."/>
        </authorList>
    </citation>
    <scope>NUCLEOTIDE SEQUENCE [LARGE SCALE GENOMIC DNA]</scope>
</reference>
<dbReference type="Proteomes" id="UP000229335">
    <property type="component" value="Unassembled WGS sequence"/>
</dbReference>
<gene>
    <name evidence="4" type="ORF">COU00_03005</name>
</gene>
<keyword evidence="3" id="KW-0812">Transmembrane</keyword>
<dbReference type="AlphaFoldDB" id="A0A2M6WLP2"/>
<evidence type="ECO:0000313" key="5">
    <source>
        <dbReference type="Proteomes" id="UP000229335"/>
    </source>
</evidence>
<keyword evidence="3" id="KW-0472">Membrane</keyword>
<feature type="coiled-coil region" evidence="1">
    <location>
        <begin position="74"/>
        <end position="101"/>
    </location>
</feature>
<keyword evidence="1" id="KW-0175">Coiled coil</keyword>
<organism evidence="4 5">
    <name type="scientific">Candidatus Falkowbacteria bacterium CG10_big_fil_rev_8_21_14_0_10_43_11</name>
    <dbReference type="NCBI Taxonomy" id="1974568"/>
    <lineage>
        <taxon>Bacteria</taxon>
        <taxon>Candidatus Falkowiibacteriota</taxon>
    </lineage>
</organism>
<evidence type="ECO:0000256" key="3">
    <source>
        <dbReference type="SAM" id="Phobius"/>
    </source>
</evidence>
<evidence type="ECO:0000256" key="2">
    <source>
        <dbReference type="SAM" id="MobiDB-lite"/>
    </source>
</evidence>
<feature type="region of interest" description="Disordered" evidence="2">
    <location>
        <begin position="151"/>
        <end position="171"/>
    </location>
</feature>
<evidence type="ECO:0000313" key="4">
    <source>
        <dbReference type="EMBL" id="PIT93689.1"/>
    </source>
</evidence>
<dbReference type="Gene3D" id="3.30.70.60">
    <property type="match status" value="1"/>
</dbReference>
<evidence type="ECO:0008006" key="6">
    <source>
        <dbReference type="Google" id="ProtNLM"/>
    </source>
</evidence>
<comment type="caution">
    <text evidence="4">The sequence shown here is derived from an EMBL/GenBank/DDBJ whole genome shotgun (WGS) entry which is preliminary data.</text>
</comment>
<accession>A0A2M6WLP2</accession>
<evidence type="ECO:0000256" key="1">
    <source>
        <dbReference type="SAM" id="Coils"/>
    </source>
</evidence>
<sequence length="230" mass="25743">MDNNEQKNQALTPRKFNNSLAEERSNPIIIVVRRYFYYLVFLEIIIVFVLGYFFVLKPKISRVFKSQTEIAAVKREEQAKLAEYEKKISELRSIKEQYAGLSGEDVKKIEEMLPDKIGERELAMQINKIVADNGLLLEAVNFDAKGKISAGQSAARRPAGTDNGAPPEASSQKIGEVTLGLDIGGVSYPALKSLLSGLENNLRLIDVQSVKFNPADDKAELIVKSYYLRE</sequence>
<protein>
    <recommendedName>
        <fullName evidence="6">Pilus assembly protein PilO</fullName>
    </recommendedName>
</protein>
<dbReference type="EMBL" id="PFAS01000050">
    <property type="protein sequence ID" value="PIT93689.1"/>
    <property type="molecule type" value="Genomic_DNA"/>
</dbReference>
<dbReference type="InterPro" id="IPR014717">
    <property type="entry name" value="Transl_elong_EF1B/ribsomal_bS6"/>
</dbReference>
<name>A0A2M6WLP2_9BACT</name>